<protein>
    <submittedName>
        <fullName evidence="1">Uncharacterized protein</fullName>
    </submittedName>
</protein>
<dbReference type="EMBL" id="JAMZIH010004444">
    <property type="protein sequence ID" value="KAJ1676269.1"/>
    <property type="molecule type" value="Genomic_DNA"/>
</dbReference>
<gene>
    <name evidence="1" type="ORF">EV182_008530</name>
</gene>
<accession>A0ACC1HQN7</accession>
<name>A0ACC1HQN7_9FUNG</name>
<sequence length="58" mass="5915">MATADFSSSPASRAGGGRSKVDSAAELKKMSDPGLFASGAFVNDEWVQASSGNTFEVS</sequence>
<dbReference type="Proteomes" id="UP001145114">
    <property type="component" value="Unassembled WGS sequence"/>
</dbReference>
<evidence type="ECO:0000313" key="2">
    <source>
        <dbReference type="Proteomes" id="UP001145114"/>
    </source>
</evidence>
<proteinExistence type="predicted"/>
<reference evidence="1" key="1">
    <citation type="submission" date="2022-06" db="EMBL/GenBank/DDBJ databases">
        <title>Phylogenomic reconstructions and comparative analyses of Kickxellomycotina fungi.</title>
        <authorList>
            <person name="Reynolds N.K."/>
            <person name="Stajich J.E."/>
            <person name="Barry K."/>
            <person name="Grigoriev I.V."/>
            <person name="Crous P."/>
            <person name="Smith M.E."/>
        </authorList>
    </citation>
    <scope>NUCLEOTIDE SEQUENCE</scope>
    <source>
        <strain evidence="1">RSA 2271</strain>
    </source>
</reference>
<evidence type="ECO:0000313" key="1">
    <source>
        <dbReference type="EMBL" id="KAJ1676269.1"/>
    </source>
</evidence>
<feature type="non-terminal residue" evidence="1">
    <location>
        <position position="58"/>
    </location>
</feature>
<comment type="caution">
    <text evidence="1">The sequence shown here is derived from an EMBL/GenBank/DDBJ whole genome shotgun (WGS) entry which is preliminary data.</text>
</comment>
<organism evidence="1 2">
    <name type="scientific">Spiromyces aspiralis</name>
    <dbReference type="NCBI Taxonomy" id="68401"/>
    <lineage>
        <taxon>Eukaryota</taxon>
        <taxon>Fungi</taxon>
        <taxon>Fungi incertae sedis</taxon>
        <taxon>Zoopagomycota</taxon>
        <taxon>Kickxellomycotina</taxon>
        <taxon>Kickxellomycetes</taxon>
        <taxon>Kickxellales</taxon>
        <taxon>Kickxellaceae</taxon>
        <taxon>Spiromyces</taxon>
    </lineage>
</organism>
<keyword evidence="2" id="KW-1185">Reference proteome</keyword>